<dbReference type="Gene3D" id="3.90.470.20">
    <property type="entry name" value="4'-phosphopantetheinyl transferase domain"/>
    <property type="match status" value="2"/>
</dbReference>
<name>A0A329QIT3_9BACL</name>
<dbReference type="InterPro" id="IPR037143">
    <property type="entry name" value="4-PPantetheinyl_Trfase_dom_sf"/>
</dbReference>
<keyword evidence="2" id="KW-0808">Transferase</keyword>
<dbReference type="EMBL" id="QEVW01000015">
    <property type="protein sequence ID" value="RAW12166.1"/>
    <property type="molecule type" value="Genomic_DNA"/>
</dbReference>
<dbReference type="InterPro" id="IPR008278">
    <property type="entry name" value="4-PPantetheinyl_Trfase_dom"/>
</dbReference>
<dbReference type="PANTHER" id="PTHR12215">
    <property type="entry name" value="PHOSPHOPANTETHEINE TRANSFERASE"/>
    <property type="match status" value="1"/>
</dbReference>
<evidence type="ECO:0000256" key="1">
    <source>
        <dbReference type="ARBA" id="ARBA00010990"/>
    </source>
</evidence>
<gene>
    <name evidence="5" type="ORF">DC345_22880</name>
</gene>
<comment type="similarity">
    <text evidence="1">Belongs to the P-Pant transferase superfamily. Gsp/Sfp/HetI/AcpT family.</text>
</comment>
<feature type="domain" description="4'-phosphopantetheinyl transferase N-terminal" evidence="4">
    <location>
        <begin position="28"/>
        <end position="109"/>
    </location>
</feature>
<dbReference type="RefSeq" id="WP_113055091.1">
    <property type="nucleotide sequence ID" value="NZ_CP175536.1"/>
</dbReference>
<evidence type="ECO:0000259" key="3">
    <source>
        <dbReference type="Pfam" id="PF01648"/>
    </source>
</evidence>
<dbReference type="PANTHER" id="PTHR12215:SF10">
    <property type="entry name" value="L-AMINOADIPATE-SEMIALDEHYDE DEHYDROGENASE-PHOSPHOPANTETHEINYL TRANSFERASE"/>
    <property type="match status" value="1"/>
</dbReference>
<dbReference type="GO" id="GO:0000287">
    <property type="term" value="F:magnesium ion binding"/>
    <property type="evidence" value="ECO:0007669"/>
    <property type="project" value="InterPro"/>
</dbReference>
<evidence type="ECO:0000259" key="4">
    <source>
        <dbReference type="Pfam" id="PF22624"/>
    </source>
</evidence>
<dbReference type="AlphaFoldDB" id="A0A329QIT3"/>
<dbReference type="Proteomes" id="UP000250642">
    <property type="component" value="Unassembled WGS sequence"/>
</dbReference>
<dbReference type="GO" id="GO:0019878">
    <property type="term" value="P:lysine biosynthetic process via aminoadipic acid"/>
    <property type="evidence" value="ECO:0007669"/>
    <property type="project" value="TreeGrafter"/>
</dbReference>
<sequence length="235" mass="26747">MLDGGKTEIHLWKQALPISEDQMQSAATIAQATLTPEEQQRMSRIGKSSLLEAHGWMTSRLFLRMVLAHYMQLQARDIQFNYGSSGKPYVQGGPRFSLSHTKGLCVLAVTSSSVELGIDIEWMRPLLRQQAIINRFLTVKEQDYILNGVWKGHERSRLLWEILTRKEAWIKASGQALCGQWRTLNTVDEHSAQMNLVEREGRSYMIRELDVGRGYIGALCLEGKAHASIRWMSCI</sequence>
<organism evidence="5 6">
    <name type="scientific">Paenibacillus taichungensis</name>
    <dbReference type="NCBI Taxonomy" id="484184"/>
    <lineage>
        <taxon>Bacteria</taxon>
        <taxon>Bacillati</taxon>
        <taxon>Bacillota</taxon>
        <taxon>Bacilli</taxon>
        <taxon>Bacillales</taxon>
        <taxon>Paenibacillaceae</taxon>
        <taxon>Paenibacillus</taxon>
    </lineage>
</organism>
<evidence type="ECO:0000256" key="2">
    <source>
        <dbReference type="ARBA" id="ARBA00022679"/>
    </source>
</evidence>
<dbReference type="SUPFAM" id="SSF56214">
    <property type="entry name" value="4'-phosphopantetheinyl transferase"/>
    <property type="match status" value="2"/>
</dbReference>
<proteinExistence type="inferred from homology"/>
<evidence type="ECO:0000313" key="6">
    <source>
        <dbReference type="Proteomes" id="UP000250642"/>
    </source>
</evidence>
<reference evidence="5 6" key="1">
    <citation type="submission" date="2018-04" db="EMBL/GenBank/DDBJ databases">
        <title>Paenibacillus taichungensis Genome sequencing and assembly.</title>
        <authorList>
            <person name="Xu J."/>
            <person name="Rensing C."/>
            <person name="Mazhar H.S."/>
        </authorList>
    </citation>
    <scope>NUCLEOTIDE SEQUENCE [LARGE SCALE GENOMIC DNA]</scope>
    <source>
        <strain evidence="5 6">NC1</strain>
    </source>
</reference>
<dbReference type="GO" id="GO:0008897">
    <property type="term" value="F:holo-[acyl-carrier-protein] synthase activity"/>
    <property type="evidence" value="ECO:0007669"/>
    <property type="project" value="InterPro"/>
</dbReference>
<dbReference type="Pfam" id="PF01648">
    <property type="entry name" value="ACPS"/>
    <property type="match status" value="1"/>
</dbReference>
<dbReference type="InterPro" id="IPR050559">
    <property type="entry name" value="P-Pant_transferase_sf"/>
</dbReference>
<comment type="caution">
    <text evidence="5">The sequence shown here is derived from an EMBL/GenBank/DDBJ whole genome shotgun (WGS) entry which is preliminary data.</text>
</comment>
<feature type="domain" description="4'-phosphopantetheinyl transferase" evidence="3">
    <location>
        <begin position="116"/>
        <end position="197"/>
    </location>
</feature>
<protein>
    <submittedName>
        <fullName evidence="5">Uncharacterized protein</fullName>
    </submittedName>
</protein>
<evidence type="ECO:0000313" key="5">
    <source>
        <dbReference type="EMBL" id="RAW12166.1"/>
    </source>
</evidence>
<dbReference type="GO" id="GO:0005829">
    <property type="term" value="C:cytosol"/>
    <property type="evidence" value="ECO:0007669"/>
    <property type="project" value="TreeGrafter"/>
</dbReference>
<accession>A0A329QIT3</accession>
<dbReference type="InterPro" id="IPR055066">
    <property type="entry name" value="AASDHPPT_N"/>
</dbReference>
<dbReference type="Pfam" id="PF22624">
    <property type="entry name" value="AASDHPPT_N"/>
    <property type="match status" value="1"/>
</dbReference>